<proteinExistence type="predicted"/>
<reference evidence="1" key="2">
    <citation type="submission" date="2020-03" db="EMBL/GenBank/DDBJ databases">
        <title>The second near-complete assembly of the hexaploid bread wheat (Triticum aestivum) genome.</title>
        <authorList>
            <person name="Zimin A.V."/>
            <person name="Puiu D."/>
            <person name="Shumante A."/>
            <person name="Alonge M."/>
            <person name="Salzberg S.L."/>
        </authorList>
    </citation>
    <scope>NUCLEOTIDE SEQUENCE</scope>
    <source>
        <tissue evidence="1">Leaf</tissue>
    </source>
</reference>
<dbReference type="SUPFAM" id="SSF54631">
    <property type="entry name" value="CBS-domain pair"/>
    <property type="match status" value="1"/>
</dbReference>
<comment type="caution">
    <text evidence="1">The sequence shown here is derived from an EMBL/GenBank/DDBJ whole genome shotgun (WGS) entry which is preliminary data.</text>
</comment>
<sequence>AGKGGELTHDETTIIAGALEMTQKTAKDAMTPISETFSLDINAKLDVHTVGMIMTKGHSRIPIYSGRPSNIIGLILVKNLLTCRPEDEVPTRHVTIRKIPRKVTATWLWLLNALKKKEHLLKRITVLQQITK</sequence>
<dbReference type="PANTHER" id="PTHR12064">
    <property type="entry name" value="METAL TRANSPORTER CNNM"/>
    <property type="match status" value="1"/>
</dbReference>
<dbReference type="InterPro" id="IPR046342">
    <property type="entry name" value="CBS_dom_sf"/>
</dbReference>
<dbReference type="Proteomes" id="UP000815260">
    <property type="component" value="Chromosome 4B"/>
</dbReference>
<evidence type="ECO:0000313" key="1">
    <source>
        <dbReference type="EMBL" id="KAF7050837.1"/>
    </source>
</evidence>
<reference evidence="1" key="1">
    <citation type="journal article" date="2017" name="Gigascience">
        <title>The first near-complete assembly of the hexaploid bread wheat genome, Triticum aestivum.</title>
        <authorList>
            <person name="Zimin A.V."/>
            <person name="Puiu D."/>
            <person name="Hall R."/>
            <person name="Kingan S."/>
            <person name="Clavijo B.J."/>
            <person name="Salzberg S.L."/>
        </authorList>
    </citation>
    <scope>NUCLEOTIDE SEQUENCE</scope>
    <source>
        <tissue evidence="1">Leaf</tissue>
    </source>
</reference>
<accession>A0A9R1GQE8</accession>
<gene>
    <name evidence="1" type="ORF">CFC21_059144</name>
</gene>
<organism evidence="1">
    <name type="scientific">Triticum aestivum</name>
    <name type="common">Wheat</name>
    <dbReference type="NCBI Taxonomy" id="4565"/>
    <lineage>
        <taxon>Eukaryota</taxon>
        <taxon>Viridiplantae</taxon>
        <taxon>Streptophyta</taxon>
        <taxon>Embryophyta</taxon>
        <taxon>Tracheophyta</taxon>
        <taxon>Spermatophyta</taxon>
        <taxon>Magnoliopsida</taxon>
        <taxon>Liliopsida</taxon>
        <taxon>Poales</taxon>
        <taxon>Poaceae</taxon>
        <taxon>BOP clade</taxon>
        <taxon>Pooideae</taxon>
        <taxon>Triticodae</taxon>
        <taxon>Triticeae</taxon>
        <taxon>Triticinae</taxon>
        <taxon>Triticum</taxon>
    </lineage>
</organism>
<dbReference type="AlphaFoldDB" id="A0A9R1GQE8"/>
<feature type="non-terminal residue" evidence="1">
    <location>
        <position position="1"/>
    </location>
</feature>
<dbReference type="EMBL" id="CM022221">
    <property type="protein sequence ID" value="KAF7050837.1"/>
    <property type="molecule type" value="Genomic_DNA"/>
</dbReference>
<evidence type="ECO:0008006" key="2">
    <source>
        <dbReference type="Google" id="ProtNLM"/>
    </source>
</evidence>
<protein>
    <recommendedName>
        <fullName evidence="2">DUF21 domain-containing protein</fullName>
    </recommendedName>
</protein>
<dbReference type="OrthoDB" id="5353557at2759"/>
<dbReference type="Gene3D" id="3.10.580.10">
    <property type="entry name" value="CBS-domain"/>
    <property type="match status" value="1"/>
</dbReference>
<name>A0A9R1GQE8_WHEAT</name>
<dbReference type="GO" id="GO:0010960">
    <property type="term" value="P:magnesium ion homeostasis"/>
    <property type="evidence" value="ECO:0007669"/>
    <property type="project" value="InterPro"/>
</dbReference>
<dbReference type="PANTHER" id="PTHR12064:SF36">
    <property type="entry name" value="DOMAIN-CONTAINING PROTEIN, PUTATIVE, EXPRESSED-RELATED"/>
    <property type="match status" value="1"/>
</dbReference>
<dbReference type="InterPro" id="IPR045095">
    <property type="entry name" value="ACDP"/>
</dbReference>